<feature type="region of interest" description="Disordered" evidence="1">
    <location>
        <begin position="57"/>
        <end position="86"/>
    </location>
</feature>
<feature type="non-terminal residue" evidence="2">
    <location>
        <position position="86"/>
    </location>
</feature>
<dbReference type="EMBL" id="PGOL01033805">
    <property type="protein sequence ID" value="PKI26256.1"/>
    <property type="molecule type" value="Genomic_DNA"/>
</dbReference>
<sequence length="86" mass="9470">MRLSATTPWSKLCAPEFNLVGARMREARATRLGSIHIPGDARRTHVRRSCHSLLTTRRSRPLSHPASTNPLGLSGLCENPVKAKTL</sequence>
<accession>A0A2I0HFT6</accession>
<evidence type="ECO:0000313" key="3">
    <source>
        <dbReference type="Proteomes" id="UP000233551"/>
    </source>
</evidence>
<protein>
    <submittedName>
        <fullName evidence="2">Uncharacterized protein</fullName>
    </submittedName>
</protein>
<organism evidence="2 3">
    <name type="scientific">Punica granatum</name>
    <name type="common">Pomegranate</name>
    <dbReference type="NCBI Taxonomy" id="22663"/>
    <lineage>
        <taxon>Eukaryota</taxon>
        <taxon>Viridiplantae</taxon>
        <taxon>Streptophyta</taxon>
        <taxon>Embryophyta</taxon>
        <taxon>Tracheophyta</taxon>
        <taxon>Spermatophyta</taxon>
        <taxon>Magnoliopsida</taxon>
        <taxon>eudicotyledons</taxon>
        <taxon>Gunneridae</taxon>
        <taxon>Pentapetalae</taxon>
        <taxon>rosids</taxon>
        <taxon>malvids</taxon>
        <taxon>Myrtales</taxon>
        <taxon>Lythraceae</taxon>
        <taxon>Punica</taxon>
    </lineage>
</organism>
<evidence type="ECO:0000313" key="2">
    <source>
        <dbReference type="EMBL" id="PKI26256.1"/>
    </source>
</evidence>
<dbReference type="Proteomes" id="UP000233551">
    <property type="component" value="Unassembled WGS sequence"/>
</dbReference>
<keyword evidence="3" id="KW-1185">Reference proteome</keyword>
<evidence type="ECO:0000256" key="1">
    <source>
        <dbReference type="SAM" id="MobiDB-lite"/>
    </source>
</evidence>
<comment type="caution">
    <text evidence="2">The sequence shown here is derived from an EMBL/GenBank/DDBJ whole genome shotgun (WGS) entry which is preliminary data.</text>
</comment>
<name>A0A2I0HFT6_PUNGR</name>
<dbReference type="AlphaFoldDB" id="A0A2I0HFT6"/>
<gene>
    <name evidence="2" type="ORF">CRG98_049055</name>
</gene>
<proteinExistence type="predicted"/>
<reference evidence="2 3" key="1">
    <citation type="submission" date="2017-11" db="EMBL/GenBank/DDBJ databases">
        <title>De-novo sequencing of pomegranate (Punica granatum L.) genome.</title>
        <authorList>
            <person name="Akparov Z."/>
            <person name="Amiraslanov A."/>
            <person name="Hajiyeva S."/>
            <person name="Abbasov M."/>
            <person name="Kaur K."/>
            <person name="Hamwieh A."/>
            <person name="Solovyev V."/>
            <person name="Salamov A."/>
            <person name="Braich B."/>
            <person name="Kosarev P."/>
            <person name="Mahmoud A."/>
            <person name="Hajiyev E."/>
            <person name="Babayeva S."/>
            <person name="Izzatullayeva V."/>
            <person name="Mammadov A."/>
            <person name="Mammadov A."/>
            <person name="Sharifova S."/>
            <person name="Ojaghi J."/>
            <person name="Eynullazada K."/>
            <person name="Bayramov B."/>
            <person name="Abdulazimova A."/>
            <person name="Shahmuradov I."/>
        </authorList>
    </citation>
    <scope>NUCLEOTIDE SEQUENCE [LARGE SCALE GENOMIC DNA]</scope>
    <source>
        <strain evidence="3">cv. AG2017</strain>
        <tissue evidence="2">Leaf</tissue>
    </source>
</reference>